<reference evidence="3" key="1">
    <citation type="submission" date="2014-12" db="EMBL/GenBank/DDBJ databases">
        <title>Insight into the proteome of Arion vulgaris.</title>
        <authorList>
            <person name="Aradska J."/>
            <person name="Bulat T."/>
            <person name="Smidak R."/>
            <person name="Sarate P."/>
            <person name="Gangsoo J."/>
            <person name="Sialana F."/>
            <person name="Bilban M."/>
            <person name="Lubec G."/>
        </authorList>
    </citation>
    <scope>NUCLEOTIDE SEQUENCE</scope>
    <source>
        <tissue evidence="3">Skin</tissue>
    </source>
</reference>
<feature type="compositionally biased region" description="Pro residues" evidence="1">
    <location>
        <begin position="154"/>
        <end position="170"/>
    </location>
</feature>
<gene>
    <name evidence="3" type="primary">ORF59114</name>
</gene>
<feature type="compositionally biased region" description="Polar residues" evidence="1">
    <location>
        <begin position="225"/>
        <end position="238"/>
    </location>
</feature>
<feature type="compositionally biased region" description="Polar residues" evidence="1">
    <location>
        <begin position="139"/>
        <end position="153"/>
    </location>
</feature>
<evidence type="ECO:0000313" key="3">
    <source>
        <dbReference type="EMBL" id="CEK66506.1"/>
    </source>
</evidence>
<name>A0A0B6ZFA5_9EUPU</name>
<feature type="compositionally biased region" description="Basic and acidic residues" evidence="1">
    <location>
        <begin position="412"/>
        <end position="422"/>
    </location>
</feature>
<feature type="domain" description="YLPM1-like spectrin repeat" evidence="2">
    <location>
        <begin position="260"/>
        <end position="334"/>
    </location>
</feature>
<dbReference type="AlphaFoldDB" id="A0A0B6ZFA5"/>
<dbReference type="EMBL" id="HACG01019641">
    <property type="protein sequence ID" value="CEK66506.1"/>
    <property type="molecule type" value="Transcribed_RNA"/>
</dbReference>
<protein>
    <recommendedName>
        <fullName evidence="2">YLPM1-like spectrin repeat domain-containing protein</fullName>
    </recommendedName>
</protein>
<feature type="compositionally biased region" description="Basic and acidic residues" evidence="1">
    <location>
        <begin position="612"/>
        <end position="627"/>
    </location>
</feature>
<feature type="compositionally biased region" description="Polar residues" evidence="1">
    <location>
        <begin position="399"/>
        <end position="409"/>
    </location>
</feature>
<feature type="compositionally biased region" description="Acidic residues" evidence="1">
    <location>
        <begin position="423"/>
        <end position="438"/>
    </location>
</feature>
<evidence type="ECO:0000259" key="2">
    <source>
        <dbReference type="Pfam" id="PF26583"/>
    </source>
</evidence>
<feature type="region of interest" description="Disordered" evidence="1">
    <location>
        <begin position="397"/>
        <end position="453"/>
    </location>
</feature>
<feature type="non-terminal residue" evidence="3">
    <location>
        <position position="627"/>
    </location>
</feature>
<feature type="region of interest" description="Disordered" evidence="1">
    <location>
        <begin position="595"/>
        <end position="627"/>
    </location>
</feature>
<feature type="compositionally biased region" description="Polar residues" evidence="1">
    <location>
        <begin position="507"/>
        <end position="517"/>
    </location>
</feature>
<feature type="compositionally biased region" description="Polar residues" evidence="1">
    <location>
        <begin position="171"/>
        <end position="186"/>
    </location>
</feature>
<feature type="compositionally biased region" description="Pro residues" evidence="1">
    <location>
        <begin position="85"/>
        <end position="103"/>
    </location>
</feature>
<accession>A0A0B6ZFA5</accession>
<feature type="region of interest" description="Disordered" evidence="1">
    <location>
        <begin position="73"/>
        <end position="255"/>
    </location>
</feature>
<feature type="region of interest" description="Disordered" evidence="1">
    <location>
        <begin position="475"/>
        <end position="546"/>
    </location>
</feature>
<dbReference type="InterPro" id="IPR058903">
    <property type="entry name" value="Spectrin_YLPM1-like"/>
</dbReference>
<proteinExistence type="predicted"/>
<dbReference type="Pfam" id="PF26583">
    <property type="entry name" value="Spectrin_YLPM1"/>
    <property type="match status" value="1"/>
</dbReference>
<organism evidence="3">
    <name type="scientific">Arion vulgaris</name>
    <dbReference type="NCBI Taxonomy" id="1028688"/>
    <lineage>
        <taxon>Eukaryota</taxon>
        <taxon>Metazoa</taxon>
        <taxon>Spiralia</taxon>
        <taxon>Lophotrochozoa</taxon>
        <taxon>Mollusca</taxon>
        <taxon>Gastropoda</taxon>
        <taxon>Heterobranchia</taxon>
        <taxon>Euthyneura</taxon>
        <taxon>Panpulmonata</taxon>
        <taxon>Eupulmonata</taxon>
        <taxon>Stylommatophora</taxon>
        <taxon>Helicina</taxon>
        <taxon>Arionoidea</taxon>
        <taxon>Arionidae</taxon>
        <taxon>Arion</taxon>
    </lineage>
</organism>
<sequence>MYNWNAHMRGAGFPVQPQQMMPMSGPHMAQMPYHPPPPQWFQHQQNMMMASGWPPAGQPHMYAQHGLMSGGMPMPVSTMMGGLGPAPPSQPPPPLPAEPPPTSPNTVKVLPPPPPPSSSKDTSPQQSEKKTSKWDQPNKIPTSSAESAVTSNQPRPPNSSAPVQPKPPQSPLSVQTRPQQSSTPVQVKSAESPAAGQVNLSHGPPAGQVNPTKAPAPSQVHLEPSTDQVNSGQPTAQVSPGLPTGQVNSGPPTDPLLMAELEKVNVEEALFLEQFKQWKQQYDDWREQNQNHPNKEQFQQYLEQWKTYEQQMEVRRQGIQTQKQKVEEKLSQMSTPEISKLGEHRQIGDMTNRSWDTDSNHADVREHNNVQFQQQIAGHSDASFPYRYPSTGVVEPPGSANQFSGTAGQQPKDVHVLHKDGEDDKGEEDMNLDEDEESGGIIESGQHVGGNAWQGKVMTDSYKHQSAGDWNLRKQKQEDQSHHTQWSSVQGGDNLAGTENAEPARDWSSQRGGSQRGIQRPVVSRGRGHGNSGVTSGLMRPSFDNDETDIDTDFRVAKSADVAVFVGDDNDECGDDEHYGEFNYGISGVDNFQNTSRQESFAAGRGQLPTGRESDFPRGRGEEFLRS</sequence>
<evidence type="ECO:0000256" key="1">
    <source>
        <dbReference type="SAM" id="MobiDB-lite"/>
    </source>
</evidence>